<protein>
    <submittedName>
        <fullName evidence="2">Uncharacterized protein</fullName>
    </submittedName>
</protein>
<proteinExistence type="predicted"/>
<keyword evidence="3" id="KW-1185">Reference proteome</keyword>
<dbReference type="KEGG" id="tzo:THMIRHAT_04100"/>
<dbReference type="EMBL" id="AP021888">
    <property type="protein sequence ID" value="BBP42664.1"/>
    <property type="molecule type" value="Genomic_DNA"/>
</dbReference>
<dbReference type="AlphaFoldDB" id="A0A6F8PKS6"/>
<accession>A0A6F8PKS6</accession>
<keyword evidence="1" id="KW-0812">Transmembrane</keyword>
<dbReference type="RefSeq" id="WP_173290288.1">
    <property type="nucleotide sequence ID" value="NZ_AP021888.1"/>
</dbReference>
<sequence>MCVGISLALTFLMAYYTYATLVDYSLAQTINEQTVVVANGMEMIEVIWPVMFLGAIVGVMLMLVWMKYKKIL</sequence>
<keyword evidence="1" id="KW-0472">Membrane</keyword>
<reference evidence="3" key="1">
    <citation type="submission" date="2019-11" db="EMBL/GenBank/DDBJ databases">
        <title>Isolation and characterization of two novel species in the genus Thiomicrorhabdus.</title>
        <authorList>
            <person name="Mochizuki J."/>
            <person name="Kojima H."/>
            <person name="Fukui M."/>
        </authorList>
    </citation>
    <scope>NUCLEOTIDE SEQUENCE [LARGE SCALE GENOMIC DNA]</scope>
    <source>
        <strain evidence="3">AkT22</strain>
    </source>
</reference>
<evidence type="ECO:0000313" key="3">
    <source>
        <dbReference type="Proteomes" id="UP000501466"/>
    </source>
</evidence>
<keyword evidence="1" id="KW-1133">Transmembrane helix</keyword>
<evidence type="ECO:0000313" key="2">
    <source>
        <dbReference type="EMBL" id="BBP42664.1"/>
    </source>
</evidence>
<gene>
    <name evidence="2" type="ORF">THMIRHAT_04100</name>
</gene>
<organism evidence="2 3">
    <name type="scientific">Thiosulfativibrio zosterae</name>
    <dbReference type="NCBI Taxonomy" id="2675053"/>
    <lineage>
        <taxon>Bacteria</taxon>
        <taxon>Pseudomonadati</taxon>
        <taxon>Pseudomonadota</taxon>
        <taxon>Gammaproteobacteria</taxon>
        <taxon>Thiotrichales</taxon>
        <taxon>Piscirickettsiaceae</taxon>
        <taxon>Thiosulfativibrio</taxon>
    </lineage>
</organism>
<evidence type="ECO:0000256" key="1">
    <source>
        <dbReference type="SAM" id="Phobius"/>
    </source>
</evidence>
<dbReference type="Proteomes" id="UP000501466">
    <property type="component" value="Chromosome"/>
</dbReference>
<name>A0A6F8PKS6_9GAMM</name>
<feature type="transmembrane region" description="Helical" evidence="1">
    <location>
        <begin position="46"/>
        <end position="66"/>
    </location>
</feature>